<dbReference type="FunFam" id="3.40.50.1000:FF:000010">
    <property type="entry name" value="Phospholipid-transporting ATPase"/>
    <property type="match status" value="1"/>
</dbReference>
<accession>A0A9P6DR19</accession>
<dbReference type="SFLD" id="SFLDF00027">
    <property type="entry name" value="p-type_atpase"/>
    <property type="match status" value="1"/>
</dbReference>
<evidence type="ECO:0000256" key="21">
    <source>
        <dbReference type="RuleBase" id="RU362033"/>
    </source>
</evidence>
<dbReference type="Pfam" id="PF16212">
    <property type="entry name" value="PhoLip_ATPase_C"/>
    <property type="match status" value="1"/>
</dbReference>
<feature type="binding site" evidence="19">
    <location>
        <position position="675"/>
    </location>
    <ligand>
        <name>ATP</name>
        <dbReference type="ChEBI" id="CHEBI:30616"/>
    </ligand>
</feature>
<dbReference type="NCBIfam" id="TIGR01494">
    <property type="entry name" value="ATPase_P-type"/>
    <property type="match status" value="2"/>
</dbReference>
<dbReference type="InterPro" id="IPR018303">
    <property type="entry name" value="ATPase_P-typ_P_site"/>
</dbReference>
<feature type="transmembrane region" description="Helical" evidence="21">
    <location>
        <begin position="1134"/>
        <end position="1157"/>
    </location>
</feature>
<dbReference type="GO" id="GO:0005524">
    <property type="term" value="F:ATP binding"/>
    <property type="evidence" value="ECO:0007669"/>
    <property type="project" value="UniProtKB-UniRule"/>
</dbReference>
<evidence type="ECO:0000256" key="10">
    <source>
        <dbReference type="ARBA" id="ARBA00022842"/>
    </source>
</evidence>
<feature type="binding site" evidence="20">
    <location>
        <position position="530"/>
    </location>
    <ligand>
        <name>Mg(2+)</name>
        <dbReference type="ChEBI" id="CHEBI:18420"/>
    </ligand>
</feature>
<dbReference type="InterPro" id="IPR006539">
    <property type="entry name" value="P-type_ATPase_IV"/>
</dbReference>
<comment type="catalytic activity">
    <reaction evidence="17">
        <text>a 1,2-diacyl-sn-glycero-3-phospho-L-serine(out) + ATP + H2O = a 1,2-diacyl-sn-glycero-3-phospho-L-serine(in) + ADP + phosphate + H(+)</text>
        <dbReference type="Rhea" id="RHEA:38567"/>
        <dbReference type="ChEBI" id="CHEBI:15377"/>
        <dbReference type="ChEBI" id="CHEBI:15378"/>
        <dbReference type="ChEBI" id="CHEBI:30616"/>
        <dbReference type="ChEBI" id="CHEBI:43474"/>
        <dbReference type="ChEBI" id="CHEBI:57262"/>
        <dbReference type="ChEBI" id="CHEBI:456216"/>
    </reaction>
    <physiologicalReaction direction="left-to-right" evidence="17">
        <dbReference type="Rhea" id="RHEA:38568"/>
    </physiologicalReaction>
</comment>
<evidence type="ECO:0000256" key="11">
    <source>
        <dbReference type="ARBA" id="ARBA00022967"/>
    </source>
</evidence>
<evidence type="ECO:0000256" key="17">
    <source>
        <dbReference type="ARBA" id="ARBA00051303"/>
    </source>
</evidence>
<feature type="compositionally biased region" description="Polar residues" evidence="22">
    <location>
        <begin position="28"/>
        <end position="40"/>
    </location>
</feature>
<feature type="transmembrane region" description="Helical" evidence="21">
    <location>
        <begin position="412"/>
        <end position="439"/>
    </location>
</feature>
<feature type="binding site" evidence="19">
    <location>
        <position position="812"/>
    </location>
    <ligand>
        <name>ATP</name>
        <dbReference type="ChEBI" id="CHEBI:30616"/>
    </ligand>
</feature>
<dbReference type="InterPro" id="IPR001757">
    <property type="entry name" value="P_typ_ATPase"/>
</dbReference>
<keyword evidence="11 21" id="KW-1278">Translocase</keyword>
<dbReference type="FunFam" id="3.40.1110.10:FF:000064">
    <property type="entry name" value="Phospholipid-transporting ATPase"/>
    <property type="match status" value="1"/>
</dbReference>
<feature type="domain" description="P-type ATPase N-terminal" evidence="23">
    <location>
        <begin position="152"/>
        <end position="225"/>
    </location>
</feature>
<evidence type="ECO:0000256" key="19">
    <source>
        <dbReference type="PIRSR" id="PIRSR606539-2"/>
    </source>
</evidence>
<dbReference type="GO" id="GO:0045332">
    <property type="term" value="P:phospholipid translocation"/>
    <property type="evidence" value="ECO:0007669"/>
    <property type="project" value="TreeGrafter"/>
</dbReference>
<evidence type="ECO:0000259" key="23">
    <source>
        <dbReference type="Pfam" id="PF16209"/>
    </source>
</evidence>
<dbReference type="InterPro" id="IPR036412">
    <property type="entry name" value="HAD-like_sf"/>
</dbReference>
<keyword evidence="10 20" id="KW-0460">Magnesium</keyword>
<dbReference type="NCBIfam" id="TIGR01652">
    <property type="entry name" value="ATPase-Plipid"/>
    <property type="match status" value="1"/>
</dbReference>
<dbReference type="Gene3D" id="3.40.50.1000">
    <property type="entry name" value="HAD superfamily/HAD-like"/>
    <property type="match status" value="1"/>
</dbReference>
<dbReference type="Gene3D" id="2.70.150.10">
    <property type="entry name" value="Calcium-transporting ATPase, cytoplasmic transduction domain A"/>
    <property type="match status" value="1"/>
</dbReference>
<evidence type="ECO:0000256" key="14">
    <source>
        <dbReference type="ARBA" id="ARBA00023136"/>
    </source>
</evidence>
<feature type="binding site" evidence="19">
    <location>
        <position position="811"/>
    </location>
    <ligand>
        <name>ATP</name>
        <dbReference type="ChEBI" id="CHEBI:30616"/>
    </ligand>
</feature>
<dbReference type="InterPro" id="IPR023298">
    <property type="entry name" value="ATPase_P-typ_TM_dom_sf"/>
</dbReference>
<dbReference type="PRINTS" id="PR00119">
    <property type="entry name" value="CATATPASE"/>
</dbReference>
<dbReference type="InterPro" id="IPR032631">
    <property type="entry name" value="P-type_ATPase_N"/>
</dbReference>
<feature type="binding site" evidence="19">
    <location>
        <position position="529"/>
    </location>
    <ligand>
        <name>ATP</name>
        <dbReference type="ChEBI" id="CHEBI:30616"/>
    </ligand>
</feature>
<evidence type="ECO:0000313" key="26">
    <source>
        <dbReference type="Proteomes" id="UP000886523"/>
    </source>
</evidence>
<dbReference type="FunFam" id="3.40.50.1000:FF:000001">
    <property type="entry name" value="Phospholipid-transporting ATPase IC"/>
    <property type="match status" value="1"/>
</dbReference>
<evidence type="ECO:0000256" key="4">
    <source>
        <dbReference type="ARBA" id="ARBA00004555"/>
    </source>
</evidence>
<feature type="binding site" evidence="19">
    <location>
        <position position="698"/>
    </location>
    <ligand>
        <name>ATP</name>
        <dbReference type="ChEBI" id="CHEBI:30616"/>
    </ligand>
</feature>
<feature type="transmembrane region" description="Helical" evidence="21">
    <location>
        <begin position="1069"/>
        <end position="1093"/>
    </location>
</feature>
<evidence type="ECO:0000256" key="5">
    <source>
        <dbReference type="ARBA" id="ARBA00008109"/>
    </source>
</evidence>
<feature type="domain" description="P-type ATPase C-terminal" evidence="24">
    <location>
        <begin position="955"/>
        <end position="1206"/>
    </location>
</feature>
<reference evidence="25" key="1">
    <citation type="journal article" date="2020" name="Nat. Commun.">
        <title>Large-scale genome sequencing of mycorrhizal fungi provides insights into the early evolution of symbiotic traits.</title>
        <authorList>
            <person name="Miyauchi S."/>
            <person name="Kiss E."/>
            <person name="Kuo A."/>
            <person name="Drula E."/>
            <person name="Kohler A."/>
            <person name="Sanchez-Garcia M."/>
            <person name="Morin E."/>
            <person name="Andreopoulos B."/>
            <person name="Barry K.W."/>
            <person name="Bonito G."/>
            <person name="Buee M."/>
            <person name="Carver A."/>
            <person name="Chen C."/>
            <person name="Cichocki N."/>
            <person name="Clum A."/>
            <person name="Culley D."/>
            <person name="Crous P.W."/>
            <person name="Fauchery L."/>
            <person name="Girlanda M."/>
            <person name="Hayes R.D."/>
            <person name="Keri Z."/>
            <person name="LaButti K."/>
            <person name="Lipzen A."/>
            <person name="Lombard V."/>
            <person name="Magnuson J."/>
            <person name="Maillard F."/>
            <person name="Murat C."/>
            <person name="Nolan M."/>
            <person name="Ohm R.A."/>
            <person name="Pangilinan J."/>
            <person name="Pereira M.F."/>
            <person name="Perotto S."/>
            <person name="Peter M."/>
            <person name="Pfister S."/>
            <person name="Riley R."/>
            <person name="Sitrit Y."/>
            <person name="Stielow J.B."/>
            <person name="Szollosi G."/>
            <person name="Zifcakova L."/>
            <person name="Stursova M."/>
            <person name="Spatafora J.W."/>
            <person name="Tedersoo L."/>
            <person name="Vaario L.M."/>
            <person name="Yamada A."/>
            <person name="Yan M."/>
            <person name="Wang P."/>
            <person name="Xu J."/>
            <person name="Bruns T."/>
            <person name="Baldrian P."/>
            <person name="Vilgalys R."/>
            <person name="Dunand C."/>
            <person name="Henrissat B."/>
            <person name="Grigoriev I.V."/>
            <person name="Hibbett D."/>
            <person name="Nagy L.G."/>
            <person name="Martin F.M."/>
        </authorList>
    </citation>
    <scope>NUCLEOTIDE SEQUENCE</scope>
    <source>
        <strain evidence="25">UP504</strain>
    </source>
</reference>
<dbReference type="InterPro" id="IPR044492">
    <property type="entry name" value="P_typ_ATPase_HD_dom"/>
</dbReference>
<dbReference type="GO" id="GO:0140326">
    <property type="term" value="F:ATPase-coupled intramembrane lipid transporter activity"/>
    <property type="evidence" value="ECO:0007669"/>
    <property type="project" value="UniProtKB-EC"/>
</dbReference>
<dbReference type="Pfam" id="PF16209">
    <property type="entry name" value="PhoLip_ATPase_N"/>
    <property type="match status" value="1"/>
</dbReference>
<evidence type="ECO:0000313" key="25">
    <source>
        <dbReference type="EMBL" id="KAF9511701.1"/>
    </source>
</evidence>
<dbReference type="OrthoDB" id="377733at2759"/>
<evidence type="ECO:0000256" key="15">
    <source>
        <dbReference type="ARBA" id="ARBA00034036"/>
    </source>
</evidence>
<feature type="binding site" evidence="19">
    <location>
        <position position="634"/>
    </location>
    <ligand>
        <name>ATP</name>
        <dbReference type="ChEBI" id="CHEBI:30616"/>
    </ligand>
</feature>
<keyword evidence="12 21" id="KW-1133">Transmembrane helix</keyword>
<feature type="transmembrane region" description="Helical" evidence="21">
    <location>
        <begin position="459"/>
        <end position="480"/>
    </location>
</feature>
<dbReference type="SUPFAM" id="SSF81660">
    <property type="entry name" value="Metal cation-transporting ATPase, ATP-binding domain N"/>
    <property type="match status" value="1"/>
</dbReference>
<name>A0A9P6DR19_9AGAM</name>
<dbReference type="SUPFAM" id="SSF81653">
    <property type="entry name" value="Calcium ATPase, transduction domain A"/>
    <property type="match status" value="1"/>
</dbReference>
<feature type="transmembrane region" description="Helical" evidence="21">
    <location>
        <begin position="1177"/>
        <end position="1197"/>
    </location>
</feature>
<dbReference type="EC" id="7.6.2.1" evidence="21"/>
<evidence type="ECO:0000256" key="16">
    <source>
        <dbReference type="ARBA" id="ARBA00049128"/>
    </source>
</evidence>
<feature type="binding site" evidence="19">
    <location>
        <position position="528"/>
    </location>
    <ligand>
        <name>ATP</name>
        <dbReference type="ChEBI" id="CHEBI:30616"/>
    </ligand>
</feature>
<evidence type="ECO:0000256" key="9">
    <source>
        <dbReference type="ARBA" id="ARBA00022840"/>
    </source>
</evidence>
<dbReference type="GO" id="GO:0032456">
    <property type="term" value="P:endocytic recycling"/>
    <property type="evidence" value="ECO:0007669"/>
    <property type="project" value="TreeGrafter"/>
</dbReference>
<organism evidence="25 26">
    <name type="scientific">Hydnum rufescens UP504</name>
    <dbReference type="NCBI Taxonomy" id="1448309"/>
    <lineage>
        <taxon>Eukaryota</taxon>
        <taxon>Fungi</taxon>
        <taxon>Dikarya</taxon>
        <taxon>Basidiomycota</taxon>
        <taxon>Agaricomycotina</taxon>
        <taxon>Agaricomycetes</taxon>
        <taxon>Cantharellales</taxon>
        <taxon>Hydnaceae</taxon>
        <taxon>Hydnum</taxon>
    </lineage>
</organism>
<evidence type="ECO:0000256" key="3">
    <source>
        <dbReference type="ARBA" id="ARBA00004308"/>
    </source>
</evidence>
<dbReference type="Gene3D" id="3.40.1110.10">
    <property type="entry name" value="Calcium-transporting ATPase, cytoplasmic domain N"/>
    <property type="match status" value="1"/>
</dbReference>
<dbReference type="GO" id="GO:0005886">
    <property type="term" value="C:plasma membrane"/>
    <property type="evidence" value="ECO:0007669"/>
    <property type="project" value="TreeGrafter"/>
</dbReference>
<evidence type="ECO:0000256" key="20">
    <source>
        <dbReference type="PIRSR" id="PIRSR606539-3"/>
    </source>
</evidence>
<comment type="similarity">
    <text evidence="5 21">Belongs to the cation transport ATPase (P-type) (TC 3.A.3) family. Type IV subfamily.</text>
</comment>
<dbReference type="CDD" id="cd02073">
    <property type="entry name" value="P-type_ATPase_APLT_Dnf-like"/>
    <property type="match status" value="1"/>
</dbReference>
<keyword evidence="9 19" id="KW-0067">ATP-binding</keyword>
<dbReference type="SFLD" id="SFLDG00002">
    <property type="entry name" value="C1.7:_P-type_atpase_like"/>
    <property type="match status" value="1"/>
</dbReference>
<evidence type="ECO:0000256" key="18">
    <source>
        <dbReference type="PIRSR" id="PIRSR606539-1"/>
    </source>
</evidence>
<keyword evidence="14 21" id="KW-0472">Membrane</keyword>
<evidence type="ECO:0000256" key="22">
    <source>
        <dbReference type="SAM" id="MobiDB-lite"/>
    </source>
</evidence>
<dbReference type="GO" id="GO:0016887">
    <property type="term" value="F:ATP hydrolysis activity"/>
    <property type="evidence" value="ECO:0007669"/>
    <property type="project" value="InterPro"/>
</dbReference>
<gene>
    <name evidence="25" type="ORF">BS47DRAFT_1372992</name>
</gene>
<feature type="binding site" evidence="19">
    <location>
        <position position="909"/>
    </location>
    <ligand>
        <name>ATP</name>
        <dbReference type="ChEBI" id="CHEBI:30616"/>
    </ligand>
</feature>
<comment type="caution">
    <text evidence="25">The sequence shown here is derived from an EMBL/GenBank/DDBJ whole genome shotgun (WGS) entry which is preliminary data.</text>
</comment>
<feature type="compositionally biased region" description="Polar residues" evidence="22">
    <location>
        <begin position="88"/>
        <end position="100"/>
    </location>
</feature>
<feature type="binding site" evidence="19">
    <location>
        <position position="903"/>
    </location>
    <ligand>
        <name>ATP</name>
        <dbReference type="ChEBI" id="CHEBI:30616"/>
    </ligand>
</feature>
<protein>
    <recommendedName>
        <fullName evidence="21">Phospholipid-transporting ATPase</fullName>
        <ecNumber evidence="21">7.6.2.1</ecNumber>
    </recommendedName>
</protein>
<evidence type="ECO:0000256" key="6">
    <source>
        <dbReference type="ARBA" id="ARBA00022692"/>
    </source>
</evidence>
<dbReference type="InterPro" id="IPR023214">
    <property type="entry name" value="HAD_sf"/>
</dbReference>
<feature type="binding site" evidence="20">
    <location>
        <position position="528"/>
    </location>
    <ligand>
        <name>Mg(2+)</name>
        <dbReference type="ChEBI" id="CHEBI:18420"/>
    </ligand>
</feature>
<feature type="binding site" evidence="19">
    <location>
        <position position="933"/>
    </location>
    <ligand>
        <name>ATP</name>
        <dbReference type="ChEBI" id="CHEBI:30616"/>
    </ligand>
</feature>
<feature type="active site" description="4-aspartylphosphate intermediate" evidence="18">
    <location>
        <position position="528"/>
    </location>
</feature>
<keyword evidence="6 21" id="KW-0812">Transmembrane</keyword>
<feature type="binding site" evidence="20">
    <location>
        <position position="929"/>
    </location>
    <ligand>
        <name>Mg(2+)</name>
        <dbReference type="ChEBI" id="CHEBI:18420"/>
    </ligand>
</feature>
<evidence type="ECO:0000256" key="2">
    <source>
        <dbReference type="ARBA" id="ARBA00004141"/>
    </source>
</evidence>
<sequence>MNTDDFASLVSRANPAAATRGQYGHVQPSISSPAARSNQYDLDPFFDDDDDATSVNTHAYPTSVRTNNVLMDSMPDLPLAQNAAPPAGTSSSRPGASGTSIPKGWDFDDDHTVLPPPTTSPQSSAPSRRAKKKWLWKWPWTKEQRLEGDREVWLNDLEKNQTQGFCSNYVSTSKYNAVTFVPKFLAGEYFDAQNIYWWSLTAVSSYVAIIQQIPGVSPTNRWTTIAPLGLVLLASAYKEMEEDLKRHQSDSELNSRLTQVLNSISGTFEPRKWQDIAVGDVVRLESDAFIPADLVLISTSEPEGLCYIETSNLDGETNLKIKQASPQTFELISPPSIMSLRGKMRSEQPNNSLYTFEATLVREIGVAFTGAQLRNTPWVYGIAVFTGHETKLMKNATAAPIKRTAVERQVNVQIVFLFILLLVLSLASTLGSSIQTWFFSSNQWYLLISQSISARAQDFVENILTFIILYNNLIPISLIVTMEVVKFQQAQLINSDLDMYYAPTDTPALCRTSSLVEELGQIEYIFSDKTGTLTQNIMEFRLCSIAGQEYAEQRTDDSKDSLRTFNELRGLLSGGDPFVDPSTPHLVSDFSAITDQNREKEVIKEFLTVLAVCHTVIPEMKGEKMVYQASSPDEAALVSGAELLGYRFHTRKPKSVFVNIQGESLEFQVLNVCEFNSSRKRMSTVIRGPDGRIKLYCKGADTVILERLSPNQPYSDATMSHLEDYATEGLRTLCFAMRDIPETEYKTWSGIYNQAAATINGRGEALDKAAEIIEKDMFLLGATAIEDKLQDGVPDTIHTLQQAGIKIWVLTGDRQETAINIGLSCRLITESMNLVIVNEENAHDTSEFLTKRLLAIKNQRNTGELEDLALIIDGKSLTFALEKELSKTFLELAIMCKAVICCRVSPLQKALVVKLVKKNQKAILLAIGDGANDVSMIQAAHIGVGISGVEGLQAARSADVSISQFRYLRKLLLVHGAWSYQRLSKLILYSFYKNIALYMTQFWFSFFNNFSGQIAFESWTLSLYNVVFTVLPPLVIGIFDQFVSARILDRYPQLYSLGQKNAFFTPFAFWLWVGNALYHSLLLFTASIILFWGDSKEPSGLDSGHWVWGAILYMMVLMTVLGKAAVISDLWTKYTVAAIPGSLIFTMVFLPIYAIVAPAIGFSMEYQNIVPRLWSDPVMWFSIVVFPVVCLGRDYMWKYYKHTYRPMSYHIAQELQKYNIPDYRPRQEQFQKAIKKVRAVQRMRRNRGFAFSQTEDPARQDQARLIRAYDTSKSHARPTGL</sequence>
<evidence type="ECO:0000256" key="13">
    <source>
        <dbReference type="ARBA" id="ARBA00023034"/>
    </source>
</evidence>
<dbReference type="SUPFAM" id="SSF81665">
    <property type="entry name" value="Calcium ATPase, transmembrane domain M"/>
    <property type="match status" value="1"/>
</dbReference>
<evidence type="ECO:0000256" key="7">
    <source>
        <dbReference type="ARBA" id="ARBA00022723"/>
    </source>
</evidence>
<keyword evidence="8 19" id="KW-0547">Nucleotide-binding</keyword>
<comment type="subcellular location">
    <subcellularLocation>
        <location evidence="3">Endomembrane system</location>
    </subcellularLocation>
    <subcellularLocation>
        <location evidence="4">Golgi apparatus</location>
    </subcellularLocation>
    <subcellularLocation>
        <location evidence="2 21">Membrane</location>
        <topology evidence="2 21">Multi-pass membrane protein</topology>
    </subcellularLocation>
</comment>
<evidence type="ECO:0000259" key="24">
    <source>
        <dbReference type="Pfam" id="PF16212"/>
    </source>
</evidence>
<dbReference type="InterPro" id="IPR023299">
    <property type="entry name" value="ATPase_P-typ_cyto_dom_N"/>
</dbReference>
<feature type="binding site" evidence="19">
    <location>
        <position position="530"/>
    </location>
    <ligand>
        <name>ATP</name>
        <dbReference type="ChEBI" id="CHEBI:30616"/>
    </ligand>
</feature>
<dbReference type="PANTHER" id="PTHR24092">
    <property type="entry name" value="PROBABLE PHOSPHOLIPID-TRANSPORTING ATPASE"/>
    <property type="match status" value="1"/>
</dbReference>
<dbReference type="Pfam" id="PF13246">
    <property type="entry name" value="Cation_ATPase"/>
    <property type="match status" value="1"/>
</dbReference>
<feature type="binding site" evidence="19">
    <location>
        <position position="932"/>
    </location>
    <ligand>
        <name>ATP</name>
        <dbReference type="ChEBI" id="CHEBI:30616"/>
    </ligand>
</feature>
<dbReference type="PANTHER" id="PTHR24092:SF150">
    <property type="entry name" value="PHOSPHOLIPID-TRANSPORTING ATPASE"/>
    <property type="match status" value="1"/>
</dbReference>
<feature type="region of interest" description="Disordered" evidence="22">
    <location>
        <begin position="14"/>
        <end position="60"/>
    </location>
</feature>
<keyword evidence="7 20" id="KW-0479">Metal-binding</keyword>
<feature type="binding site" evidence="20">
    <location>
        <position position="933"/>
    </location>
    <ligand>
        <name>Mg(2+)</name>
        <dbReference type="ChEBI" id="CHEBI:18420"/>
    </ligand>
</feature>
<dbReference type="InterPro" id="IPR008250">
    <property type="entry name" value="ATPase_P-typ_transduc_dom_A_sf"/>
</dbReference>
<comment type="catalytic activity">
    <reaction evidence="16">
        <text>a 1,2-diacyl-sn-glycero-3-phosphoethanolamine(out) + ATP + H2O = a 1,2-diacyl-sn-glycero-3-phosphoethanolamine(in) + ADP + phosphate + H(+)</text>
        <dbReference type="Rhea" id="RHEA:66132"/>
        <dbReference type="ChEBI" id="CHEBI:15377"/>
        <dbReference type="ChEBI" id="CHEBI:15378"/>
        <dbReference type="ChEBI" id="CHEBI:30616"/>
        <dbReference type="ChEBI" id="CHEBI:43474"/>
        <dbReference type="ChEBI" id="CHEBI:64612"/>
        <dbReference type="ChEBI" id="CHEBI:456216"/>
    </reaction>
    <physiologicalReaction direction="left-to-right" evidence="16">
        <dbReference type="Rhea" id="RHEA:66133"/>
    </physiologicalReaction>
</comment>
<keyword evidence="26" id="KW-1185">Reference proteome</keyword>
<feature type="region of interest" description="Disordered" evidence="22">
    <location>
        <begin position="76"/>
        <end position="128"/>
    </location>
</feature>
<dbReference type="SUPFAM" id="SSF56784">
    <property type="entry name" value="HAD-like"/>
    <property type="match status" value="1"/>
</dbReference>
<proteinExistence type="inferred from homology"/>
<dbReference type="EMBL" id="MU128997">
    <property type="protein sequence ID" value="KAF9511701.1"/>
    <property type="molecule type" value="Genomic_DNA"/>
</dbReference>
<dbReference type="GO" id="GO:0005802">
    <property type="term" value="C:trans-Golgi network"/>
    <property type="evidence" value="ECO:0007669"/>
    <property type="project" value="TreeGrafter"/>
</dbReference>
<dbReference type="GO" id="GO:0000287">
    <property type="term" value="F:magnesium ion binding"/>
    <property type="evidence" value="ECO:0007669"/>
    <property type="project" value="UniProtKB-UniRule"/>
</dbReference>
<feature type="transmembrane region" description="Helical" evidence="21">
    <location>
        <begin position="1026"/>
        <end position="1048"/>
    </location>
</feature>
<dbReference type="InterPro" id="IPR032630">
    <property type="entry name" value="P_typ_ATPase_c"/>
</dbReference>
<dbReference type="GO" id="GO:0006892">
    <property type="term" value="P:post-Golgi vesicle-mediated transport"/>
    <property type="evidence" value="ECO:0007669"/>
    <property type="project" value="TreeGrafter"/>
</dbReference>
<comment type="catalytic activity">
    <reaction evidence="15 21">
        <text>ATP + H2O + phospholipidSide 1 = ADP + phosphate + phospholipidSide 2.</text>
        <dbReference type="EC" id="7.6.2.1"/>
    </reaction>
</comment>
<evidence type="ECO:0000256" key="12">
    <source>
        <dbReference type="ARBA" id="ARBA00022989"/>
    </source>
</evidence>
<dbReference type="Proteomes" id="UP000886523">
    <property type="component" value="Unassembled WGS sequence"/>
</dbReference>
<evidence type="ECO:0000256" key="1">
    <source>
        <dbReference type="ARBA" id="ARBA00001946"/>
    </source>
</evidence>
<feature type="transmembrane region" description="Helical" evidence="21">
    <location>
        <begin position="1105"/>
        <end position="1122"/>
    </location>
</feature>
<keyword evidence="13" id="KW-0333">Golgi apparatus</keyword>
<comment type="cofactor">
    <cofactor evidence="1 20">
        <name>Mg(2+)</name>
        <dbReference type="ChEBI" id="CHEBI:18420"/>
    </cofactor>
</comment>
<feature type="binding site" evidence="19">
    <location>
        <position position="731"/>
    </location>
    <ligand>
        <name>ATP</name>
        <dbReference type="ChEBI" id="CHEBI:30616"/>
    </ligand>
</feature>
<evidence type="ECO:0000256" key="8">
    <source>
        <dbReference type="ARBA" id="ARBA00022741"/>
    </source>
</evidence>
<dbReference type="SFLD" id="SFLDS00003">
    <property type="entry name" value="Haloacid_Dehalogenase"/>
    <property type="match status" value="1"/>
</dbReference>
<feature type="binding site" evidence="19">
    <location>
        <position position="813"/>
    </location>
    <ligand>
        <name>ATP</name>
        <dbReference type="ChEBI" id="CHEBI:30616"/>
    </ligand>
</feature>
<dbReference type="PROSITE" id="PS00154">
    <property type="entry name" value="ATPASE_E1_E2"/>
    <property type="match status" value="1"/>
</dbReference>